<dbReference type="Pfam" id="PF02775">
    <property type="entry name" value="TPP_enzyme_C"/>
    <property type="match status" value="1"/>
</dbReference>
<dbReference type="GO" id="GO:0000287">
    <property type="term" value="F:magnesium ion binding"/>
    <property type="evidence" value="ECO:0007669"/>
    <property type="project" value="InterPro"/>
</dbReference>
<dbReference type="AlphaFoldDB" id="A0A0R1KS24"/>
<dbReference type="Gene3D" id="3.40.50.970">
    <property type="match status" value="2"/>
</dbReference>
<dbReference type="STRING" id="1423788.FC78_GL000325"/>
<keyword evidence="8" id="KW-0670">Pyruvate</keyword>
<dbReference type="PROSITE" id="PS00187">
    <property type="entry name" value="TPP_ENZYMES"/>
    <property type="match status" value="1"/>
</dbReference>
<dbReference type="EMBL" id="AZDY01000041">
    <property type="protein sequence ID" value="KRK82023.1"/>
    <property type="molecule type" value="Genomic_DNA"/>
</dbReference>
<feature type="domain" description="Thiamine pyrophosphate enzyme central" evidence="5">
    <location>
        <begin position="195"/>
        <end position="322"/>
    </location>
</feature>
<organism evidence="8 9">
    <name type="scientific">Companilactobacillus bobalius DSM 19674</name>
    <dbReference type="NCBI Taxonomy" id="1423788"/>
    <lineage>
        <taxon>Bacteria</taxon>
        <taxon>Bacillati</taxon>
        <taxon>Bacillota</taxon>
        <taxon>Bacilli</taxon>
        <taxon>Lactobacillales</taxon>
        <taxon>Lactobacillaceae</taxon>
        <taxon>Companilactobacillus</taxon>
        <taxon>Companilactobacillus bobalius</taxon>
    </lineage>
</organism>
<dbReference type="InterPro" id="IPR029035">
    <property type="entry name" value="DHS-like_NAD/FAD-binding_dom"/>
</dbReference>
<dbReference type="OrthoDB" id="4494979at2"/>
<dbReference type="Proteomes" id="UP000051515">
    <property type="component" value="Unassembled WGS sequence"/>
</dbReference>
<dbReference type="PANTHER" id="PTHR42981">
    <property type="entry name" value="PYRUVATE DEHYDROGENASE [UBIQUINONE]"/>
    <property type="match status" value="1"/>
</dbReference>
<keyword evidence="9" id="KW-1185">Reference proteome</keyword>
<evidence type="ECO:0000313" key="8">
    <source>
        <dbReference type="EMBL" id="KRK82023.1"/>
    </source>
</evidence>
<dbReference type="InterPro" id="IPR012001">
    <property type="entry name" value="Thiamin_PyroP_enz_TPP-bd_dom"/>
</dbReference>
<dbReference type="SUPFAM" id="SSF52518">
    <property type="entry name" value="Thiamin diphosphate-binding fold (THDP-binding)"/>
    <property type="match status" value="2"/>
</dbReference>
<reference evidence="8 9" key="1">
    <citation type="journal article" date="2015" name="Genome Announc.">
        <title>Expanding the biotechnology potential of lactobacilli through comparative genomics of 213 strains and associated genera.</title>
        <authorList>
            <person name="Sun Z."/>
            <person name="Harris H.M."/>
            <person name="McCann A."/>
            <person name="Guo C."/>
            <person name="Argimon S."/>
            <person name="Zhang W."/>
            <person name="Yang X."/>
            <person name="Jeffery I.B."/>
            <person name="Cooney J.C."/>
            <person name="Kagawa T.F."/>
            <person name="Liu W."/>
            <person name="Song Y."/>
            <person name="Salvetti E."/>
            <person name="Wrobel A."/>
            <person name="Rasinkangas P."/>
            <person name="Parkhill J."/>
            <person name="Rea M.C."/>
            <person name="O'Sullivan O."/>
            <person name="Ritari J."/>
            <person name="Douillard F.P."/>
            <person name="Paul Ross R."/>
            <person name="Yang R."/>
            <person name="Briner A.E."/>
            <person name="Felis G.E."/>
            <person name="de Vos W.M."/>
            <person name="Barrangou R."/>
            <person name="Klaenhammer T.R."/>
            <person name="Caufield P.W."/>
            <person name="Cui Y."/>
            <person name="Zhang H."/>
            <person name="O'Toole P.W."/>
        </authorList>
    </citation>
    <scope>NUCLEOTIDE SEQUENCE [LARGE SCALE GENOMIC DNA]</scope>
    <source>
        <strain evidence="8 9">DSM 19674</strain>
    </source>
</reference>
<dbReference type="InterPro" id="IPR011766">
    <property type="entry name" value="TPP_enzyme_TPP-bd"/>
</dbReference>
<accession>A0A0R1KS24</accession>
<dbReference type="CDD" id="cd02014">
    <property type="entry name" value="TPP_POX"/>
    <property type="match status" value="1"/>
</dbReference>
<dbReference type="InterPro" id="IPR047211">
    <property type="entry name" value="POXB-like"/>
</dbReference>
<dbReference type="InterPro" id="IPR047212">
    <property type="entry name" value="TPP_POXB-like"/>
</dbReference>
<dbReference type="GO" id="GO:0030976">
    <property type="term" value="F:thiamine pyrophosphate binding"/>
    <property type="evidence" value="ECO:0007669"/>
    <property type="project" value="InterPro"/>
</dbReference>
<dbReference type="NCBIfam" id="TIGR02720">
    <property type="entry name" value="pyruv_oxi_spxB"/>
    <property type="match status" value="1"/>
</dbReference>
<evidence type="ECO:0000313" key="9">
    <source>
        <dbReference type="Proteomes" id="UP000051515"/>
    </source>
</evidence>
<sequence length="586" mass="63797">MTKMIAGQALVKVLEDWGVDHIYGVPGGSINHTVEGLYLEKDKVKYIQVRHEEVGAIAASADAKFTGKIGVAFGSAGPGATHLFNGLYDAKMDHVPVLALVGQVPQENMNTNYFQEMDEGPMFSDVAVYNRTVTTAEQIPYVINQAIREAYRQNGVAVVILPEDLTTKEIDYTPAKTPKIVKNTYSQTINPEDVQNTLKMLKEAKHPLVYAGRGLLGARDVLTKFSEQFNIPVMNTVPASGVISTDHPNFIGTFGRLGSKSGFEALQHTDLILFIGSEFPFARFWPENVKIIDVNNNPYDIGKTVDVDYAVIADAKSYLQALIDTKETLPAGVWLKANQENKANWDKWLDKLAKDDSDGLNPETVTSKIAEMAGPNDTYGVDTGNVTEFGVRGLPMNHNQRFALSGLFATMGFGLPAGLAGALSVPEGQAWTLSGDGGFSMVAPDLITEARYGLPVVNVILSNERLGFIYYEQVASKQHLYGVDLTGADWAKVAEGLGGIGFTVKSIKDVNETFDKIKELQASGNKKPIVVNAVIKQDDPVATAFMPLDPKLYGQDAVDAYAKKYHIDVKEQPSLGEILRAQGDND</sequence>
<dbReference type="Pfam" id="PF00205">
    <property type="entry name" value="TPP_enzyme_M"/>
    <property type="match status" value="1"/>
</dbReference>
<dbReference type="GO" id="GO:0047112">
    <property type="term" value="F:pyruvate oxidase activity"/>
    <property type="evidence" value="ECO:0007669"/>
    <property type="project" value="UniProtKB-UniRule"/>
</dbReference>
<dbReference type="Pfam" id="PF02776">
    <property type="entry name" value="TPP_enzyme_N"/>
    <property type="match status" value="1"/>
</dbReference>
<comment type="caution">
    <text evidence="8">The sequence shown here is derived from an EMBL/GenBank/DDBJ whole genome shotgun (WGS) entry which is preliminary data.</text>
</comment>
<evidence type="ECO:0000256" key="1">
    <source>
        <dbReference type="ARBA" id="ARBA00007812"/>
    </source>
</evidence>
<evidence type="ECO:0000256" key="4">
    <source>
        <dbReference type="RuleBase" id="RU362132"/>
    </source>
</evidence>
<gene>
    <name evidence="8" type="ORF">FC78_GL000325</name>
</gene>
<dbReference type="InterPro" id="IPR029061">
    <property type="entry name" value="THDP-binding"/>
</dbReference>
<keyword evidence="2 4" id="KW-0786">Thiamine pyrophosphate</keyword>
<dbReference type="RefSeq" id="WP_056954466.1">
    <property type="nucleotide sequence ID" value="NZ_AZDY01000041.1"/>
</dbReference>
<dbReference type="PATRIC" id="fig|1423788.3.peg.336"/>
<dbReference type="EC" id="1.2.3.3" evidence="3"/>
<dbReference type="PANTHER" id="PTHR42981:SF2">
    <property type="entry name" value="PYRUVATE DEHYDROGENASE [UBIQUINONE]"/>
    <property type="match status" value="1"/>
</dbReference>
<dbReference type="InterPro" id="IPR000399">
    <property type="entry name" value="TPP-bd_CS"/>
</dbReference>
<protein>
    <recommendedName>
        <fullName evidence="3">Pyruvate oxidase</fullName>
        <ecNumber evidence="3">1.2.3.3</ecNumber>
    </recommendedName>
</protein>
<dbReference type="InterPro" id="IPR012000">
    <property type="entry name" value="Thiamin_PyroP_enz_cen_dom"/>
</dbReference>
<evidence type="ECO:0000256" key="3">
    <source>
        <dbReference type="NCBIfam" id="TIGR02720"/>
    </source>
</evidence>
<dbReference type="Gene3D" id="3.40.50.1220">
    <property type="entry name" value="TPP-binding domain"/>
    <property type="match status" value="1"/>
</dbReference>
<evidence type="ECO:0000259" key="5">
    <source>
        <dbReference type="Pfam" id="PF00205"/>
    </source>
</evidence>
<name>A0A0R1KS24_9LACO</name>
<feature type="domain" description="Thiamine pyrophosphate enzyme N-terminal TPP-binding" evidence="7">
    <location>
        <begin position="6"/>
        <end position="119"/>
    </location>
</feature>
<evidence type="ECO:0000259" key="7">
    <source>
        <dbReference type="Pfam" id="PF02776"/>
    </source>
</evidence>
<dbReference type="CDD" id="cd07039">
    <property type="entry name" value="TPP_PYR_POX"/>
    <property type="match status" value="1"/>
</dbReference>
<evidence type="ECO:0000259" key="6">
    <source>
        <dbReference type="Pfam" id="PF02775"/>
    </source>
</evidence>
<dbReference type="InterPro" id="IPR047210">
    <property type="entry name" value="TPP_PYR_POXB-like"/>
</dbReference>
<evidence type="ECO:0000256" key="2">
    <source>
        <dbReference type="ARBA" id="ARBA00023052"/>
    </source>
</evidence>
<comment type="similarity">
    <text evidence="1 4">Belongs to the TPP enzyme family.</text>
</comment>
<proteinExistence type="inferred from homology"/>
<feature type="domain" description="Thiamine pyrophosphate enzyme TPP-binding" evidence="6">
    <location>
        <begin position="382"/>
        <end position="532"/>
    </location>
</feature>
<dbReference type="InterPro" id="IPR014092">
    <property type="entry name" value="Pyruvate_oxidase"/>
</dbReference>
<dbReference type="SUPFAM" id="SSF52467">
    <property type="entry name" value="DHS-like NAD/FAD-binding domain"/>
    <property type="match status" value="1"/>
</dbReference>